<dbReference type="AlphaFoldDB" id="A0A1Y1SJA7"/>
<comment type="caution">
    <text evidence="1">The sequence shown here is derived from an EMBL/GenBank/DDBJ whole genome shotgun (WGS) entry which is preliminary data.</text>
</comment>
<dbReference type="Proteomes" id="UP000192342">
    <property type="component" value="Unassembled WGS sequence"/>
</dbReference>
<dbReference type="CDD" id="cd07821">
    <property type="entry name" value="PYR_PYL_RCAR_like"/>
    <property type="match status" value="1"/>
</dbReference>
<proteinExistence type="predicted"/>
<organism evidence="1 2">
    <name type="scientific">Oceanococcus atlanticus</name>
    <dbReference type="NCBI Taxonomy" id="1317117"/>
    <lineage>
        <taxon>Bacteria</taxon>
        <taxon>Pseudomonadati</taxon>
        <taxon>Pseudomonadota</taxon>
        <taxon>Gammaproteobacteria</taxon>
        <taxon>Chromatiales</taxon>
        <taxon>Oceanococcaceae</taxon>
        <taxon>Oceanococcus</taxon>
    </lineage>
</organism>
<dbReference type="InterPro" id="IPR019587">
    <property type="entry name" value="Polyketide_cyclase/dehydratase"/>
</dbReference>
<dbReference type="Gene3D" id="3.30.530.20">
    <property type="match status" value="1"/>
</dbReference>
<dbReference type="STRING" id="1317117.ATO7_05810"/>
<reference evidence="1 2" key="1">
    <citation type="submission" date="2013-04" db="EMBL/GenBank/DDBJ databases">
        <title>Oceanococcus atlanticus 22II-S10r2 Genome Sequencing.</title>
        <authorList>
            <person name="Lai Q."/>
            <person name="Li G."/>
            <person name="Shao Z."/>
        </authorList>
    </citation>
    <scope>NUCLEOTIDE SEQUENCE [LARGE SCALE GENOMIC DNA]</scope>
    <source>
        <strain evidence="1 2">22II-S10r2</strain>
    </source>
</reference>
<dbReference type="SUPFAM" id="SSF55961">
    <property type="entry name" value="Bet v1-like"/>
    <property type="match status" value="1"/>
</dbReference>
<dbReference type="Pfam" id="PF10604">
    <property type="entry name" value="Polyketide_cyc2"/>
    <property type="match status" value="1"/>
</dbReference>
<keyword evidence="2" id="KW-1185">Reference proteome</keyword>
<evidence type="ECO:0008006" key="3">
    <source>
        <dbReference type="Google" id="ProtNLM"/>
    </source>
</evidence>
<accession>A0A1Y1SJA7</accession>
<dbReference type="RefSeq" id="WP_083560415.1">
    <property type="nucleotide sequence ID" value="NZ_AQQV01000001.1"/>
</dbReference>
<name>A0A1Y1SJA7_9GAMM</name>
<evidence type="ECO:0000313" key="2">
    <source>
        <dbReference type="Proteomes" id="UP000192342"/>
    </source>
</evidence>
<evidence type="ECO:0000313" key="1">
    <source>
        <dbReference type="EMBL" id="ORE89371.1"/>
    </source>
</evidence>
<dbReference type="InterPro" id="IPR023393">
    <property type="entry name" value="START-like_dom_sf"/>
</dbReference>
<dbReference type="EMBL" id="AQQV01000001">
    <property type="protein sequence ID" value="ORE89371.1"/>
    <property type="molecule type" value="Genomic_DNA"/>
</dbReference>
<gene>
    <name evidence="1" type="ORF">ATO7_05810</name>
</gene>
<protein>
    <recommendedName>
        <fullName evidence="3">Polyketide cyclase/dehydrase</fullName>
    </recommendedName>
</protein>
<sequence length="141" mass="16000">MPRHQVKIKHRFTSDPDTVFAFFADHEQFGRLWPGRTRRIATGQDDPNGIGSVREIRLGPVRFEETVVSFQRPHLIEYTVTKGSPIKNHHGRIEFHPDGDGCRIDYRIVFDGRFPLIGALVARNLPRDFVAGLAAVGADLR</sequence>
<dbReference type="OrthoDB" id="4459835at2"/>